<feature type="domain" description="MPN" evidence="4">
    <location>
        <begin position="23"/>
        <end position="168"/>
    </location>
</feature>
<comment type="function">
    <text evidence="2">Component of the COP9 signalosome complex (CSN), a complex involved in various cellular and developmental processes.</text>
</comment>
<dbReference type="InterPro" id="IPR037518">
    <property type="entry name" value="MPN"/>
</dbReference>
<keyword evidence="2" id="KW-0963">Cytoplasm</keyword>
<feature type="region of interest" description="Disordered" evidence="3">
    <location>
        <begin position="167"/>
        <end position="196"/>
    </location>
</feature>
<dbReference type="Gene3D" id="3.40.140.10">
    <property type="entry name" value="Cytidine Deaminase, domain 2"/>
    <property type="match status" value="1"/>
</dbReference>
<organism evidence="5 6">
    <name type="scientific">Sporothrix bragantina</name>
    <dbReference type="NCBI Taxonomy" id="671064"/>
    <lineage>
        <taxon>Eukaryota</taxon>
        <taxon>Fungi</taxon>
        <taxon>Dikarya</taxon>
        <taxon>Ascomycota</taxon>
        <taxon>Pezizomycotina</taxon>
        <taxon>Sordariomycetes</taxon>
        <taxon>Sordariomycetidae</taxon>
        <taxon>Ophiostomatales</taxon>
        <taxon>Ophiostomataceae</taxon>
        <taxon>Sporothrix</taxon>
    </lineage>
</organism>
<dbReference type="EMBL" id="CAWUHC010000039">
    <property type="protein sequence ID" value="CAK7222598.1"/>
    <property type="molecule type" value="Genomic_DNA"/>
</dbReference>
<evidence type="ECO:0000313" key="5">
    <source>
        <dbReference type="EMBL" id="CAK7222598.1"/>
    </source>
</evidence>
<keyword evidence="6" id="KW-1185">Reference proteome</keyword>
<keyword evidence="2" id="KW-0539">Nucleus</keyword>
<reference evidence="5 6" key="1">
    <citation type="submission" date="2024-01" db="EMBL/GenBank/DDBJ databases">
        <authorList>
            <person name="Allen C."/>
            <person name="Tagirdzhanova G."/>
        </authorList>
    </citation>
    <scope>NUCLEOTIDE SEQUENCE [LARGE SCALE GENOMIC DNA]</scope>
</reference>
<name>A0ABP0BSG9_9PEZI</name>
<protein>
    <recommendedName>
        <fullName evidence="2">COP9 signalosome complex subunit 6</fullName>
    </recommendedName>
</protein>
<comment type="caution">
    <text evidence="5">The sequence shown here is derived from an EMBL/GenBank/DDBJ whole genome shotgun (WGS) entry which is preliminary data.</text>
</comment>
<feature type="compositionally biased region" description="Polar residues" evidence="3">
    <location>
        <begin position="294"/>
        <end position="323"/>
    </location>
</feature>
<feature type="region of interest" description="Disordered" evidence="3">
    <location>
        <begin position="239"/>
        <end position="273"/>
    </location>
</feature>
<dbReference type="PANTHER" id="PTHR10540">
    <property type="entry name" value="EUKARYOTIC TRANSLATION INITIATION FACTOR 3 SUBUNIT F-RELATED"/>
    <property type="match status" value="1"/>
</dbReference>
<sequence length="492" mass="52276">MAPFTTASNPFLSTLKAADAVPAVLHPLVLLSISDHITRHTLRKQPGPVVGALLGQQNGRQVTLEHTFEFVVDKNDEGDAQFNAVWFNDRIEQMKLVHKDRNLDLVGWYTVLGRSGPTAQIMQVHERILPLCSESTAAVLLAFHAEDLSEPSVGGKLPLTLYETHYEQDEKTVSDNDKEDKEMTDAPASSAASAAAKASSSSHIAVKLREITYTVETDESEMISIDFVARGAANASVERSTAGKEGASSASNTAGSSSNTNKNNNNNNNNNRDRAIAVESGNRKRRLVAATEAPTLTPSSSMTEGQPTAGTESGTSASDTTAVEGSLSTEEEELIATLTTRANAIRMLHARLQLLTKYLASLPEDALENSGSATEAAAAGSSTRDSAAVGVSLPILRSIQALVQRLPLVVPPPVAGVFEEEQQRQANDVNLISLLLDDMMQNISSARQVGDKFGVLDSARSSGRRQVRGGGAGGEFYGRNTAGGSSAFDTLM</sequence>
<evidence type="ECO:0000259" key="4">
    <source>
        <dbReference type="PROSITE" id="PS50249"/>
    </source>
</evidence>
<comment type="subcellular location">
    <subcellularLocation>
        <location evidence="2">Cytoplasm</location>
    </subcellularLocation>
    <subcellularLocation>
        <location evidence="2">Nucleus</location>
    </subcellularLocation>
</comment>
<proteinExistence type="inferred from homology"/>
<feature type="compositionally biased region" description="Basic and acidic residues" evidence="3">
    <location>
        <begin position="167"/>
        <end position="184"/>
    </location>
</feature>
<evidence type="ECO:0000313" key="6">
    <source>
        <dbReference type="Proteomes" id="UP001642406"/>
    </source>
</evidence>
<gene>
    <name evidence="5" type="ORF">SBRCBS47491_004917</name>
</gene>
<dbReference type="InterPro" id="IPR033859">
    <property type="entry name" value="MPN_CSN6"/>
</dbReference>
<dbReference type="Proteomes" id="UP001642406">
    <property type="component" value="Unassembled WGS sequence"/>
</dbReference>
<dbReference type="InterPro" id="IPR000555">
    <property type="entry name" value="JAMM/MPN+_dom"/>
</dbReference>
<accession>A0ABP0BSG9</accession>
<dbReference type="PROSITE" id="PS50249">
    <property type="entry name" value="MPN"/>
    <property type="match status" value="1"/>
</dbReference>
<dbReference type="Pfam" id="PF01398">
    <property type="entry name" value="JAB"/>
    <property type="match status" value="1"/>
</dbReference>
<dbReference type="CDD" id="cd08063">
    <property type="entry name" value="MPN_CSN6"/>
    <property type="match status" value="1"/>
</dbReference>
<comment type="similarity">
    <text evidence="1 2">Belongs to the peptidase M67A family. CSN6 subfamily.</text>
</comment>
<evidence type="ECO:0000256" key="1">
    <source>
        <dbReference type="ARBA" id="ARBA00010893"/>
    </source>
</evidence>
<keyword evidence="2" id="KW-0736">Signalosome</keyword>
<feature type="region of interest" description="Disordered" evidence="3">
    <location>
        <begin position="290"/>
        <end position="328"/>
    </location>
</feature>
<dbReference type="PANTHER" id="PTHR10540:SF8">
    <property type="entry name" value="COP9 SIGNALOSOME COMPLEX SUBUNIT 6"/>
    <property type="match status" value="1"/>
</dbReference>
<evidence type="ECO:0000256" key="2">
    <source>
        <dbReference type="RuleBase" id="RU367006"/>
    </source>
</evidence>
<evidence type="ECO:0000256" key="3">
    <source>
        <dbReference type="SAM" id="MobiDB-lite"/>
    </source>
</evidence>
<feature type="compositionally biased region" description="Low complexity" evidence="3">
    <location>
        <begin position="246"/>
        <end position="270"/>
    </location>
</feature>